<reference evidence="4" key="1">
    <citation type="submission" date="2016-10" db="EMBL/GenBank/DDBJ databases">
        <authorList>
            <person name="Varghese N."/>
            <person name="Submissions S."/>
        </authorList>
    </citation>
    <scope>NUCLEOTIDE SEQUENCE [LARGE SCALE GENOMIC DNA]</scope>
    <source>
        <strain evidence="4">DSM 17875</strain>
    </source>
</reference>
<evidence type="ECO:0000313" key="4">
    <source>
        <dbReference type="Proteomes" id="UP000243232"/>
    </source>
</evidence>
<sequence>MTKPYLAVLAIALAAYSLGACSTNPYSQQSLPTQKPDAEAVQAQLQASEADAAIIRQLPADADIENMSEQRRLFPQRLYLTWNGQRRDLEAKPVTAANSQPASSQAPTSPVRKRATTTQESITLDELPPPIVIE</sequence>
<accession>A0A1H2G226</accession>
<dbReference type="AlphaFoldDB" id="A0A1H2G226"/>
<organism evidence="3 4">
    <name type="scientific">Pseudomonas pohangensis</name>
    <dbReference type="NCBI Taxonomy" id="364197"/>
    <lineage>
        <taxon>Bacteria</taxon>
        <taxon>Pseudomonadati</taxon>
        <taxon>Pseudomonadota</taxon>
        <taxon>Gammaproteobacteria</taxon>
        <taxon>Pseudomonadales</taxon>
        <taxon>Pseudomonadaceae</taxon>
        <taxon>Pseudomonas</taxon>
    </lineage>
</organism>
<proteinExistence type="predicted"/>
<keyword evidence="2" id="KW-0732">Signal</keyword>
<dbReference type="RefSeq" id="WP_090194579.1">
    <property type="nucleotide sequence ID" value="NZ_LT629785.1"/>
</dbReference>
<dbReference type="EMBL" id="LT629785">
    <property type="protein sequence ID" value="SDU13565.1"/>
    <property type="molecule type" value="Genomic_DNA"/>
</dbReference>
<gene>
    <name evidence="3" type="ORF">SAMN05216296_1976</name>
</gene>
<protein>
    <recommendedName>
        <fullName evidence="5">Beta-barrel assembly machine subunit BamF</fullName>
    </recommendedName>
</protein>
<evidence type="ECO:0008006" key="5">
    <source>
        <dbReference type="Google" id="ProtNLM"/>
    </source>
</evidence>
<feature type="region of interest" description="Disordered" evidence="1">
    <location>
        <begin position="90"/>
        <end position="134"/>
    </location>
</feature>
<name>A0A1H2G226_9PSED</name>
<keyword evidence="4" id="KW-1185">Reference proteome</keyword>
<feature type="signal peptide" evidence="2">
    <location>
        <begin position="1"/>
        <end position="20"/>
    </location>
</feature>
<evidence type="ECO:0000256" key="2">
    <source>
        <dbReference type="SAM" id="SignalP"/>
    </source>
</evidence>
<feature type="compositionally biased region" description="Low complexity" evidence="1">
    <location>
        <begin position="95"/>
        <end position="110"/>
    </location>
</feature>
<dbReference type="STRING" id="364197.SAMN05216296_1976"/>
<dbReference type="Proteomes" id="UP000243232">
    <property type="component" value="Chromosome I"/>
</dbReference>
<dbReference type="PROSITE" id="PS51257">
    <property type="entry name" value="PROKAR_LIPOPROTEIN"/>
    <property type="match status" value="1"/>
</dbReference>
<evidence type="ECO:0000313" key="3">
    <source>
        <dbReference type="EMBL" id="SDU13565.1"/>
    </source>
</evidence>
<feature type="chain" id="PRO_5009274468" description="Beta-barrel assembly machine subunit BamF" evidence="2">
    <location>
        <begin position="21"/>
        <end position="134"/>
    </location>
</feature>
<evidence type="ECO:0000256" key="1">
    <source>
        <dbReference type="SAM" id="MobiDB-lite"/>
    </source>
</evidence>